<comment type="similarity">
    <text evidence="1">Belongs to the HpcH/HpaI aldolase family.</text>
</comment>
<protein>
    <recommendedName>
        <fullName evidence="4">HpcH/HpaI aldolase/citrate lyase domain-containing protein</fullName>
    </recommendedName>
</protein>
<organism evidence="5 6">
    <name type="scientific">Handelsmanbacteria sp. (strain RIFCSPLOWO2_12_FULL_64_10)</name>
    <dbReference type="NCBI Taxonomy" id="1817868"/>
    <lineage>
        <taxon>Bacteria</taxon>
        <taxon>Candidatus Handelsmaniibacteriota</taxon>
    </lineage>
</organism>
<sequence length="253" mass="27557">MKNKTKEKLRNGEVTVGAVVSTPSLEITEIMARMNFDWLWFDTEHSPLSSEMLGPMLQVARKGSPTPIVRVEWNDPVVIKKALDVGAMGLIIPWVNDRAQAEAAVRAAKYPPMGLRGFGPRWVQLEGGDPAAYAREANEETLIIVQIETAEAVKNLEAILTTPGVDAFMIGPQDLAASLGYVGNPGHPEVEKVIVDVITRGKKLKVPGCYASASPELCLKRIEQGFQFVTVGGEMGLLRLGAQTFMEKMGRKA</sequence>
<dbReference type="InterPro" id="IPR040442">
    <property type="entry name" value="Pyrv_kinase-like_dom_sf"/>
</dbReference>
<evidence type="ECO:0000256" key="1">
    <source>
        <dbReference type="ARBA" id="ARBA00005568"/>
    </source>
</evidence>
<gene>
    <name evidence="5" type="ORF">A3F84_21330</name>
</gene>
<dbReference type="EMBL" id="MFKF01000058">
    <property type="protein sequence ID" value="OGG55877.1"/>
    <property type="molecule type" value="Genomic_DNA"/>
</dbReference>
<comment type="caution">
    <text evidence="5">The sequence shown here is derived from an EMBL/GenBank/DDBJ whole genome shotgun (WGS) entry which is preliminary data.</text>
</comment>
<dbReference type="Gene3D" id="3.20.20.60">
    <property type="entry name" value="Phosphoenolpyruvate-binding domains"/>
    <property type="match status" value="1"/>
</dbReference>
<keyword evidence="2" id="KW-0479">Metal-binding</keyword>
<dbReference type="PANTHER" id="PTHR30502">
    <property type="entry name" value="2-KETO-3-DEOXY-L-RHAMNONATE ALDOLASE"/>
    <property type="match status" value="1"/>
</dbReference>
<dbReference type="SUPFAM" id="SSF51621">
    <property type="entry name" value="Phosphoenolpyruvate/pyruvate domain"/>
    <property type="match status" value="1"/>
</dbReference>
<dbReference type="InterPro" id="IPR005000">
    <property type="entry name" value="Aldolase/citrate-lyase_domain"/>
</dbReference>
<evidence type="ECO:0000256" key="3">
    <source>
        <dbReference type="ARBA" id="ARBA00023239"/>
    </source>
</evidence>
<dbReference type="GO" id="GO:0016832">
    <property type="term" value="F:aldehyde-lyase activity"/>
    <property type="evidence" value="ECO:0007669"/>
    <property type="project" value="TreeGrafter"/>
</dbReference>
<accession>A0A1F6D3E0</accession>
<dbReference type="GO" id="GO:0005737">
    <property type="term" value="C:cytoplasm"/>
    <property type="evidence" value="ECO:0007669"/>
    <property type="project" value="TreeGrafter"/>
</dbReference>
<evidence type="ECO:0000259" key="4">
    <source>
        <dbReference type="Pfam" id="PF03328"/>
    </source>
</evidence>
<proteinExistence type="inferred from homology"/>
<dbReference type="InterPro" id="IPR050251">
    <property type="entry name" value="HpcH-HpaI_aldolase"/>
</dbReference>
<evidence type="ECO:0000256" key="2">
    <source>
        <dbReference type="ARBA" id="ARBA00022723"/>
    </source>
</evidence>
<dbReference type="Pfam" id="PF03328">
    <property type="entry name" value="HpcH_HpaI"/>
    <property type="match status" value="1"/>
</dbReference>
<dbReference type="AlphaFoldDB" id="A0A1F6D3E0"/>
<dbReference type="Proteomes" id="UP000178606">
    <property type="component" value="Unassembled WGS sequence"/>
</dbReference>
<dbReference type="GO" id="GO:0046872">
    <property type="term" value="F:metal ion binding"/>
    <property type="evidence" value="ECO:0007669"/>
    <property type="project" value="UniProtKB-KW"/>
</dbReference>
<reference evidence="5 6" key="1">
    <citation type="journal article" date="2016" name="Nat. Commun.">
        <title>Thousands of microbial genomes shed light on interconnected biogeochemical processes in an aquifer system.</title>
        <authorList>
            <person name="Anantharaman K."/>
            <person name="Brown C.T."/>
            <person name="Hug L.A."/>
            <person name="Sharon I."/>
            <person name="Castelle C.J."/>
            <person name="Probst A.J."/>
            <person name="Thomas B.C."/>
            <person name="Singh A."/>
            <person name="Wilkins M.J."/>
            <person name="Karaoz U."/>
            <person name="Brodie E.L."/>
            <person name="Williams K.H."/>
            <person name="Hubbard S.S."/>
            <person name="Banfield J.F."/>
        </authorList>
    </citation>
    <scope>NUCLEOTIDE SEQUENCE [LARGE SCALE GENOMIC DNA]</scope>
    <source>
        <strain evidence="6">RIFCSPLOWO2_12_FULL_64_10</strain>
    </source>
</reference>
<evidence type="ECO:0000313" key="5">
    <source>
        <dbReference type="EMBL" id="OGG55877.1"/>
    </source>
</evidence>
<name>A0A1F6D3E0_HANXR</name>
<keyword evidence="3" id="KW-0456">Lyase</keyword>
<evidence type="ECO:0000313" key="6">
    <source>
        <dbReference type="Proteomes" id="UP000178606"/>
    </source>
</evidence>
<dbReference type="InterPro" id="IPR015813">
    <property type="entry name" value="Pyrv/PenolPyrv_kinase-like_dom"/>
</dbReference>
<dbReference type="PANTHER" id="PTHR30502:SF0">
    <property type="entry name" value="PHOSPHOENOLPYRUVATE CARBOXYLASE FAMILY PROTEIN"/>
    <property type="match status" value="1"/>
</dbReference>
<feature type="domain" description="HpcH/HpaI aldolase/citrate lyase" evidence="4">
    <location>
        <begin position="26"/>
        <end position="206"/>
    </location>
</feature>